<dbReference type="GO" id="GO:0016757">
    <property type="term" value="F:glycosyltransferase activity"/>
    <property type="evidence" value="ECO:0007669"/>
    <property type="project" value="UniProtKB-KW"/>
</dbReference>
<dbReference type="InterPro" id="IPR024709">
    <property type="entry name" value="FucosylTrfase_pln"/>
</dbReference>
<evidence type="ECO:0000256" key="7">
    <source>
        <dbReference type="ARBA" id="ARBA00022989"/>
    </source>
</evidence>
<dbReference type="OrthoDB" id="2015856at2759"/>
<dbReference type="Pfam" id="PF10250">
    <property type="entry name" value="O-FucT"/>
    <property type="match status" value="1"/>
</dbReference>
<dbReference type="AlphaFoldDB" id="A0A8T2T4H3"/>
<dbReference type="PANTHER" id="PTHR31741">
    <property type="entry name" value="OS02G0726500 PROTEIN-RELATED"/>
    <property type="match status" value="1"/>
</dbReference>
<dbReference type="GO" id="GO:0009507">
    <property type="term" value="C:chloroplast"/>
    <property type="evidence" value="ECO:0007669"/>
    <property type="project" value="TreeGrafter"/>
</dbReference>
<keyword evidence="9" id="KW-0325">Glycoprotein</keyword>
<evidence type="ECO:0000313" key="15">
    <source>
        <dbReference type="EMBL" id="KAH7404040.1"/>
    </source>
</evidence>
<evidence type="ECO:0000256" key="11">
    <source>
        <dbReference type="ARBA" id="ARBA00023277"/>
    </source>
</evidence>
<proteinExistence type="inferred from homology"/>
<evidence type="ECO:0000256" key="1">
    <source>
        <dbReference type="ARBA" id="ARBA00004606"/>
    </source>
</evidence>
<evidence type="ECO:0000256" key="9">
    <source>
        <dbReference type="ARBA" id="ARBA00023180"/>
    </source>
</evidence>
<dbReference type="Proteomes" id="UP000825935">
    <property type="component" value="Chromosome 15"/>
</dbReference>
<evidence type="ECO:0000256" key="2">
    <source>
        <dbReference type="ARBA" id="ARBA00004881"/>
    </source>
</evidence>
<evidence type="ECO:0000256" key="6">
    <source>
        <dbReference type="ARBA" id="ARBA00022692"/>
    </source>
</evidence>
<comment type="similarity">
    <text evidence="3">Belongs to the glycosyltransferase GT106 family.</text>
</comment>
<dbReference type="GO" id="GO:0006004">
    <property type="term" value="P:fucose metabolic process"/>
    <property type="evidence" value="ECO:0007669"/>
    <property type="project" value="UniProtKB-KW"/>
</dbReference>
<feature type="region of interest" description="Disordered" evidence="13">
    <location>
        <begin position="664"/>
        <end position="684"/>
    </location>
</feature>
<dbReference type="EMBL" id="CM035420">
    <property type="protein sequence ID" value="KAH7404040.1"/>
    <property type="molecule type" value="Genomic_DNA"/>
</dbReference>
<dbReference type="PANTHER" id="PTHR31741:SF8">
    <property type="entry name" value="O-FUCOSYLTRANSFERASE 35"/>
    <property type="match status" value="1"/>
</dbReference>
<evidence type="ECO:0000313" key="16">
    <source>
        <dbReference type="Proteomes" id="UP000825935"/>
    </source>
</evidence>
<dbReference type="CDD" id="cd11299">
    <property type="entry name" value="O-FucT_plant"/>
    <property type="match status" value="1"/>
</dbReference>
<protein>
    <recommendedName>
        <fullName evidence="12">O-fucosyltransferase family protein</fullName>
    </recommendedName>
</protein>
<dbReference type="GO" id="GO:0016020">
    <property type="term" value="C:membrane"/>
    <property type="evidence" value="ECO:0007669"/>
    <property type="project" value="UniProtKB-SubCell"/>
</dbReference>
<name>A0A8T2T4H3_CERRI</name>
<dbReference type="InterPro" id="IPR019378">
    <property type="entry name" value="GDP-Fuc_O-FucTrfase"/>
</dbReference>
<evidence type="ECO:0000256" key="12">
    <source>
        <dbReference type="ARBA" id="ARBA00030350"/>
    </source>
</evidence>
<evidence type="ECO:0000256" key="10">
    <source>
        <dbReference type="ARBA" id="ARBA00023253"/>
    </source>
</evidence>
<evidence type="ECO:0000256" key="5">
    <source>
        <dbReference type="ARBA" id="ARBA00022679"/>
    </source>
</evidence>
<keyword evidence="4" id="KW-0328">Glycosyltransferase</keyword>
<feature type="compositionally biased region" description="Polar residues" evidence="13">
    <location>
        <begin position="238"/>
        <end position="247"/>
    </location>
</feature>
<feature type="transmembrane region" description="Helical" evidence="14">
    <location>
        <begin position="159"/>
        <end position="179"/>
    </location>
</feature>
<feature type="region of interest" description="Disordered" evidence="13">
    <location>
        <begin position="221"/>
        <end position="271"/>
    </location>
</feature>
<keyword evidence="5" id="KW-0808">Transferase</keyword>
<evidence type="ECO:0000256" key="14">
    <source>
        <dbReference type="SAM" id="Phobius"/>
    </source>
</evidence>
<comment type="subcellular location">
    <subcellularLocation>
        <location evidence="1">Membrane</location>
        <topology evidence="1">Single-pass type II membrane protein</topology>
    </subcellularLocation>
</comment>
<evidence type="ECO:0000256" key="4">
    <source>
        <dbReference type="ARBA" id="ARBA00022676"/>
    </source>
</evidence>
<keyword evidence="10" id="KW-0294">Fucose metabolism</keyword>
<keyword evidence="7 14" id="KW-1133">Transmembrane helix</keyword>
<keyword evidence="16" id="KW-1185">Reference proteome</keyword>
<accession>A0A8T2T4H3</accession>
<comment type="caution">
    <text evidence="15">The sequence shown here is derived from an EMBL/GenBank/DDBJ whole genome shotgun (WGS) entry which is preliminary data.</text>
</comment>
<reference evidence="15" key="1">
    <citation type="submission" date="2021-08" db="EMBL/GenBank/DDBJ databases">
        <title>WGS assembly of Ceratopteris richardii.</title>
        <authorList>
            <person name="Marchant D.B."/>
            <person name="Chen G."/>
            <person name="Jenkins J."/>
            <person name="Shu S."/>
            <person name="Leebens-Mack J."/>
            <person name="Grimwood J."/>
            <person name="Schmutz J."/>
            <person name="Soltis P."/>
            <person name="Soltis D."/>
            <person name="Chen Z.-H."/>
        </authorList>
    </citation>
    <scope>NUCLEOTIDE SEQUENCE</scope>
    <source>
        <strain evidence="15">Whitten #5841</strain>
        <tissue evidence="15">Leaf</tissue>
    </source>
</reference>
<feature type="compositionally biased region" description="Basic and acidic residues" evidence="13">
    <location>
        <begin position="221"/>
        <end position="230"/>
    </location>
</feature>
<evidence type="ECO:0000256" key="3">
    <source>
        <dbReference type="ARBA" id="ARBA00007737"/>
    </source>
</evidence>
<feature type="compositionally biased region" description="Low complexity" evidence="13">
    <location>
        <begin position="249"/>
        <end position="267"/>
    </location>
</feature>
<keyword evidence="6 14" id="KW-0812">Transmembrane</keyword>
<comment type="pathway">
    <text evidence="2">Glycan metabolism.</text>
</comment>
<evidence type="ECO:0000256" key="8">
    <source>
        <dbReference type="ARBA" id="ARBA00023136"/>
    </source>
</evidence>
<gene>
    <name evidence="15" type="ORF">KP509_15G007800</name>
</gene>
<keyword evidence="8 14" id="KW-0472">Membrane</keyword>
<keyword evidence="11" id="KW-0119">Carbohydrate metabolism</keyword>
<sequence>MGDRGDDAVEAASARLDASCVLKWVVNDHHHQNSQQQITRRVPTAAKRAMNVSSEKQVSLDSRIITSWCDYEEDCGRGSQPHVNAADISDNLRGDFAHHVEHPCLRLDAVDAKNESPAPSHSPRKPTLLHISVRTSSTLPYSQASGGKGVVRLKVLRQVAFCILTMLGIAALSLMLIHLGGSTSAVVDGGLPGAMMVLRHEFLLPGKHQRMALLDEHFGDAQTEPKREVSSSHVKGPQLNSATSLKNATLASTNSSSVTSTHMTTSSNRQSTAGVHDLWLTPVGEAPYSACLRNSSKFPRKSEGSTNGYLVVKANGGLNQMRNGICDMVAIAKIMNATLVVPFLDHSSFWADSSEFSDIFDVEHFISALEHDVPVVDKLPLKLSRQQPVWKAPISWSKGSYYKNDIVPLLKKHGVVYFSHTDSRLVNNGIPPSVQNLRCRACYHALKFTLPIEQLGAELVSRMKSKGDEHYVALHLRYEEDMLAFTGCSHGLSLVEAEDLERMRYEVSRWKEKEIDGEARRLEGGCPLTPREAALLLKGLGFAPTTPIYIVAGPIFGNGSLSALQEHFPNVFTHSTLATPLELQPFRHFQNRLAALDYIVALQSDAFVYTFDGNMAKAVQGHRRFEGHKKTISPDRKNLVRLVDALDSNQITWSTFKKQVRQLHKDRSGGPRLRLRGDSPKSEESFYANPLPGCICPAPPLHTSM</sequence>
<dbReference type="GO" id="GO:0005794">
    <property type="term" value="C:Golgi apparatus"/>
    <property type="evidence" value="ECO:0007669"/>
    <property type="project" value="TreeGrafter"/>
</dbReference>
<evidence type="ECO:0000256" key="13">
    <source>
        <dbReference type="SAM" id="MobiDB-lite"/>
    </source>
</evidence>
<organism evidence="15 16">
    <name type="scientific">Ceratopteris richardii</name>
    <name type="common">Triangle waterfern</name>
    <dbReference type="NCBI Taxonomy" id="49495"/>
    <lineage>
        <taxon>Eukaryota</taxon>
        <taxon>Viridiplantae</taxon>
        <taxon>Streptophyta</taxon>
        <taxon>Embryophyta</taxon>
        <taxon>Tracheophyta</taxon>
        <taxon>Polypodiopsida</taxon>
        <taxon>Polypodiidae</taxon>
        <taxon>Polypodiales</taxon>
        <taxon>Pteridineae</taxon>
        <taxon>Pteridaceae</taxon>
        <taxon>Parkerioideae</taxon>
        <taxon>Ceratopteris</taxon>
    </lineage>
</organism>